<dbReference type="InterPro" id="IPR009643">
    <property type="entry name" value="HS1-bd"/>
</dbReference>
<dbReference type="PANTHER" id="PTHR19424">
    <property type="entry name" value="HEAT SHOCK FACTOR BINDING PROTEIN 1"/>
    <property type="match status" value="1"/>
</dbReference>
<keyword evidence="4" id="KW-1185">Reference proteome</keyword>
<comment type="similarity">
    <text evidence="1">Belongs to the HSBP1 family.</text>
</comment>
<sequence length="66" mass="7779">MSDMDVMTPAEANPQNVQDLTLFVQTILQQMQDKFKTMSDQIITRHILFKLEIYLFCVLTLRQLKC</sequence>
<dbReference type="GO" id="GO:0005829">
    <property type="term" value="C:cytosol"/>
    <property type="evidence" value="ECO:0007669"/>
    <property type="project" value="TreeGrafter"/>
</dbReference>
<reference evidence="3 4" key="2">
    <citation type="submission" date="2020-06" db="EMBL/GenBank/DDBJ databases">
        <title>Draft genome of Bugula neritina, a colonial animal packing powerful symbionts and potential medicines.</title>
        <authorList>
            <person name="Rayko M."/>
        </authorList>
    </citation>
    <scope>NUCLEOTIDE SEQUENCE [LARGE SCALE GENOMIC DNA]</scope>
    <source>
        <strain evidence="3">Kwan_BN1</strain>
    </source>
</reference>
<dbReference type="Proteomes" id="UP000593567">
    <property type="component" value="Unassembled WGS sequence"/>
</dbReference>
<dbReference type="AlphaFoldDB" id="A0A7J7KRS4"/>
<dbReference type="PANTHER" id="PTHR19424:SF0">
    <property type="entry name" value="HEAT SHOCK FACTOR BINDING PROTEIN 1"/>
    <property type="match status" value="1"/>
</dbReference>
<evidence type="ECO:0000313" key="2">
    <source>
        <dbReference type="EMBL" id="KAF6018870.1"/>
    </source>
</evidence>
<dbReference type="GO" id="GO:0005634">
    <property type="term" value="C:nucleus"/>
    <property type="evidence" value="ECO:0007669"/>
    <property type="project" value="TreeGrafter"/>
</dbReference>
<organism evidence="3 4">
    <name type="scientific">Bugula neritina</name>
    <name type="common">Brown bryozoan</name>
    <name type="synonym">Sertularia neritina</name>
    <dbReference type="NCBI Taxonomy" id="10212"/>
    <lineage>
        <taxon>Eukaryota</taxon>
        <taxon>Metazoa</taxon>
        <taxon>Spiralia</taxon>
        <taxon>Lophotrochozoa</taxon>
        <taxon>Bryozoa</taxon>
        <taxon>Gymnolaemata</taxon>
        <taxon>Cheilostomatida</taxon>
        <taxon>Flustrina</taxon>
        <taxon>Buguloidea</taxon>
        <taxon>Bugulidae</taxon>
        <taxon>Bugula</taxon>
    </lineage>
</organism>
<evidence type="ECO:0000313" key="4">
    <source>
        <dbReference type="Proteomes" id="UP000593567"/>
    </source>
</evidence>
<dbReference type="GO" id="GO:0003714">
    <property type="term" value="F:transcription corepressor activity"/>
    <property type="evidence" value="ECO:0007669"/>
    <property type="project" value="InterPro"/>
</dbReference>
<dbReference type="Pfam" id="PF06825">
    <property type="entry name" value="HSBP1"/>
    <property type="match status" value="1"/>
</dbReference>
<proteinExistence type="inferred from homology"/>
<gene>
    <name evidence="3" type="ORF">EB796_000855</name>
    <name evidence="2" type="ORF">EB796_022814</name>
</gene>
<comment type="caution">
    <text evidence="3">The sequence shown here is derived from an EMBL/GenBank/DDBJ whole genome shotgun (WGS) entry which is preliminary data.</text>
</comment>
<accession>A0A7J7KRS4</accession>
<dbReference type="EMBL" id="VXIV02003270">
    <property type="protein sequence ID" value="KAF6018870.1"/>
    <property type="molecule type" value="Genomic_DNA"/>
</dbReference>
<dbReference type="OrthoDB" id="4159489at2759"/>
<evidence type="ECO:0008006" key="5">
    <source>
        <dbReference type="Google" id="ProtNLM"/>
    </source>
</evidence>
<dbReference type="EMBL" id="VXIV02000097">
    <property type="protein sequence ID" value="KAF6040839.1"/>
    <property type="molecule type" value="Genomic_DNA"/>
</dbReference>
<dbReference type="Gene3D" id="1.20.5.430">
    <property type="match status" value="1"/>
</dbReference>
<evidence type="ECO:0000256" key="1">
    <source>
        <dbReference type="ARBA" id="ARBA00006349"/>
    </source>
</evidence>
<reference evidence="3 4" key="1">
    <citation type="submission" date="2019-09" db="EMBL/GenBank/DDBJ databases">
        <authorList>
            <person name="Raiko M."/>
            <person name="Komissarov A."/>
            <person name="Rhodes A."/>
            <person name="Kliver S."/>
            <person name="Lim-Fong G."/>
            <person name="Kwan J."/>
            <person name="O'Brien S.J."/>
            <person name="Lopez J.V."/>
        </authorList>
    </citation>
    <scope>NUCLEOTIDE SEQUENCE [LARGE SCALE GENOMIC DNA]</scope>
    <source>
        <strain evidence="3">Kwan_BN1</strain>
    </source>
</reference>
<name>A0A7J7KRS4_BUGNE</name>
<dbReference type="GO" id="GO:0070370">
    <property type="term" value="P:cellular heat acclimation"/>
    <property type="evidence" value="ECO:0007669"/>
    <property type="project" value="TreeGrafter"/>
</dbReference>
<protein>
    <recommendedName>
        <fullName evidence="5">HSBP1</fullName>
    </recommendedName>
</protein>
<evidence type="ECO:0000313" key="3">
    <source>
        <dbReference type="EMBL" id="KAF6040839.1"/>
    </source>
</evidence>